<feature type="compositionally biased region" description="Pro residues" evidence="1">
    <location>
        <begin position="210"/>
        <end position="224"/>
    </location>
</feature>
<feature type="compositionally biased region" description="Pro residues" evidence="1">
    <location>
        <begin position="81"/>
        <end position="91"/>
    </location>
</feature>
<dbReference type="Proteomes" id="UP000018087">
    <property type="component" value="Unassembled WGS sequence"/>
</dbReference>
<feature type="compositionally biased region" description="Basic residues" evidence="1">
    <location>
        <begin position="731"/>
        <end position="741"/>
    </location>
</feature>
<feature type="compositionally biased region" description="Basic residues" evidence="1">
    <location>
        <begin position="391"/>
        <end position="401"/>
    </location>
</feature>
<evidence type="ECO:0000256" key="1">
    <source>
        <dbReference type="SAM" id="MobiDB-lite"/>
    </source>
</evidence>
<gene>
    <name evidence="2" type="ORF">HMPREF1624_03349</name>
</gene>
<dbReference type="OrthoDB" id="10492445at2759"/>
<feature type="compositionally biased region" description="Low complexity" evidence="1">
    <location>
        <begin position="120"/>
        <end position="205"/>
    </location>
</feature>
<dbReference type="AlphaFoldDB" id="U7PZU3"/>
<feature type="region of interest" description="Disordered" evidence="1">
    <location>
        <begin position="1"/>
        <end position="29"/>
    </location>
</feature>
<evidence type="ECO:0000313" key="3">
    <source>
        <dbReference type="Proteomes" id="UP000018087"/>
    </source>
</evidence>
<organism evidence="2 3">
    <name type="scientific">Sporothrix schenckii (strain ATCC 58251 / de Perez 2211183)</name>
    <name type="common">Rose-picker's disease fungus</name>
    <dbReference type="NCBI Taxonomy" id="1391915"/>
    <lineage>
        <taxon>Eukaryota</taxon>
        <taxon>Fungi</taxon>
        <taxon>Dikarya</taxon>
        <taxon>Ascomycota</taxon>
        <taxon>Pezizomycotina</taxon>
        <taxon>Sordariomycetes</taxon>
        <taxon>Sordariomycetidae</taxon>
        <taxon>Ophiostomatales</taxon>
        <taxon>Ophiostomataceae</taxon>
        <taxon>Sporothrix</taxon>
    </lineage>
</organism>
<feature type="compositionally biased region" description="Low complexity" evidence="1">
    <location>
        <begin position="720"/>
        <end position="730"/>
    </location>
</feature>
<protein>
    <submittedName>
        <fullName evidence="2">Uncharacterized protein</fullName>
    </submittedName>
</protein>
<feature type="compositionally biased region" description="Low complexity" evidence="1">
    <location>
        <begin position="225"/>
        <end position="248"/>
    </location>
</feature>
<name>U7PZU3_SPOS1</name>
<feature type="region of interest" description="Disordered" evidence="1">
    <location>
        <begin position="342"/>
        <end position="404"/>
    </location>
</feature>
<evidence type="ECO:0000313" key="2">
    <source>
        <dbReference type="EMBL" id="ERS99980.1"/>
    </source>
</evidence>
<feature type="compositionally biased region" description="Low complexity" evidence="1">
    <location>
        <begin position="477"/>
        <end position="503"/>
    </location>
</feature>
<dbReference type="HOGENOM" id="CLU_374758_0_0_1"/>
<reference evidence="3" key="1">
    <citation type="journal article" date="2014" name="Genome Announc.">
        <title>Genome sequence of the pathogenic fungus Sporothrix schenckii (ATCC 58251).</title>
        <authorList>
            <person name="Cuomo C.A."/>
            <person name="Rodriguez-Del Valle N."/>
            <person name="Perez-Sanchez L."/>
            <person name="Abouelleil A."/>
            <person name="Goldberg J."/>
            <person name="Young S."/>
            <person name="Zeng Q."/>
            <person name="Birren B.W."/>
        </authorList>
    </citation>
    <scope>NUCLEOTIDE SEQUENCE [LARGE SCALE GENOMIC DNA]</scope>
    <source>
        <strain evidence="3">ATCC 58251 / de Perez 2211183</strain>
    </source>
</reference>
<keyword evidence="3" id="KW-1185">Reference proteome</keyword>
<feature type="region of interest" description="Disordered" evidence="1">
    <location>
        <begin position="106"/>
        <end position="255"/>
    </location>
</feature>
<feature type="compositionally biased region" description="Basic and acidic residues" evidence="1">
    <location>
        <begin position="8"/>
        <end position="26"/>
    </location>
</feature>
<feature type="region of interest" description="Disordered" evidence="1">
    <location>
        <begin position="267"/>
        <end position="293"/>
    </location>
</feature>
<feature type="compositionally biased region" description="Polar residues" evidence="1">
    <location>
        <begin position="620"/>
        <end position="642"/>
    </location>
</feature>
<feature type="region of interest" description="Disordered" evidence="1">
    <location>
        <begin position="424"/>
        <end position="452"/>
    </location>
</feature>
<dbReference type="EMBL" id="KI440844">
    <property type="protein sequence ID" value="ERS99980.1"/>
    <property type="molecule type" value="Genomic_DNA"/>
</dbReference>
<feature type="region of interest" description="Disordered" evidence="1">
    <location>
        <begin position="477"/>
        <end position="741"/>
    </location>
</feature>
<sequence length="741" mass="79516">MPWWISSRHGDENWPSHMERRRDGSSKVKAKKPLPVCVYVVEDYVDERKLYFSGSGSSTTSTASTFSSRPRARSPRRYLPLPVPAPSPPVPAAVVTVDYPADTACGSAESCVGGSDTESGGHSRSSASSSSASSTTSSSGSRRGSSFEDTTPYRPRRSLSPTPSASSTTSRHSIPLDFSSNVSSVSVASAAAASSSSSSSSSSLPHPREPSPPPSPVFPRPPASPASSSATASASGSTSTTSSSRSTPKPNVSVDVVTCEPAASIAGSGRSIFSSSDGSSQVGSNDTSSYSVPAVVTVPEQPIALRRTWARPQPMPVLQPIQTDFPPYQVGYSPYVPYPAYDALSPSTSRSKHRVRRADRTPRSPWAFSRTPRTPKTPKTPRTPRLARTPRAVRIKPRKREPPRIIQVPRSTLPYSAPAVGSPFVDGPYRGRPLSPTGSYVRTESGSRERRRQLRAALAARKAEASAAALAVEAAAAAAAPSSSSVATSSRSYRSGPSSRVPPKIVMGDGSSISSRRSHRSHHSHGSRRPLTPIRVVAPQLPTPRRRKSALALSRHRTEPIRSPIFDVHRPPPRTPRRQSATAGLASDPRVARADDPTWGDYLKGGSRVVQTRPVRRSPYTPNMPNTVAHSRSRKSTASSKPSLFGGYYESTAPRKSRASTPTARSMRPLDDILAYLRPRESSIDPSHTNPPPKPRRTAASMAPRMAAARREATRRGEQLSESTSESRSMLRSRSRSQSRM</sequence>
<feature type="compositionally biased region" description="Basic and acidic residues" evidence="1">
    <location>
        <begin position="709"/>
        <end position="719"/>
    </location>
</feature>
<feature type="compositionally biased region" description="Low complexity" evidence="1">
    <location>
        <begin position="698"/>
        <end position="707"/>
    </location>
</feature>
<accession>U7PZU3</accession>
<feature type="compositionally biased region" description="Low complexity" evidence="1">
    <location>
        <begin position="52"/>
        <end position="69"/>
    </location>
</feature>
<proteinExistence type="predicted"/>
<feature type="compositionally biased region" description="Basic residues" evidence="1">
    <location>
        <begin position="516"/>
        <end position="528"/>
    </location>
</feature>
<feature type="region of interest" description="Disordered" evidence="1">
    <location>
        <begin position="52"/>
        <end position="93"/>
    </location>
</feature>
<feature type="compositionally biased region" description="Low complexity" evidence="1">
    <location>
        <begin position="267"/>
        <end position="284"/>
    </location>
</feature>